<sequence>MSDHPDRSQPITDIGPGDLGGGDRENNIPSNNLQGGDEQHVVQPVSNVPDPTQLQAQAQLQQQEPHGQVQQELQRQQIQALVQQELQRQQQRLMQPTGTSSTSYRPQAEPNFGRVIKTFKIESFDGSVEQGAIDSGVATWFTRFEALLEMQEDLHQVRLPERMKNSLVFQHLSGAASQWYISNVLDLRSRTFSSLGRELKREFGSKLSKAQIGQLVANEKKKNAETYREYSLRLRAMAAATSSDGFETEDSNNLALSSFIVNAWRKHTDNLRMVIREDSSHPVRKLDRAISRLCSIAGHQGVLSFPPRQSAPTTKPLPLNKNGNSNLGKRKATEGEIKREGGLKKRDYSKMRCGTCGELGHTTGYHDRFVERKSSGVAYLASGSNDIQSTDRSDERGDKGSGPALSTDGRGNHRTPRFAHLTLEFPMVPRS</sequence>
<feature type="compositionally biased region" description="Polar residues" evidence="1">
    <location>
        <begin position="96"/>
        <end position="105"/>
    </location>
</feature>
<feature type="compositionally biased region" description="Basic and acidic residues" evidence="1">
    <location>
        <begin position="389"/>
        <end position="399"/>
    </location>
</feature>
<organism evidence="2 4">
    <name type="scientific">Phytophthora rubi</name>
    <dbReference type="NCBI Taxonomy" id="129364"/>
    <lineage>
        <taxon>Eukaryota</taxon>
        <taxon>Sar</taxon>
        <taxon>Stramenopiles</taxon>
        <taxon>Oomycota</taxon>
        <taxon>Peronosporomycetes</taxon>
        <taxon>Peronosporales</taxon>
        <taxon>Peronosporaceae</taxon>
        <taxon>Phytophthora</taxon>
    </lineage>
</organism>
<keyword evidence="5" id="KW-1185">Reference proteome</keyword>
<feature type="region of interest" description="Disordered" evidence="1">
    <location>
        <begin position="1"/>
        <end position="71"/>
    </location>
</feature>
<evidence type="ECO:0000313" key="3">
    <source>
        <dbReference type="EMBL" id="KAE9358959.1"/>
    </source>
</evidence>
<evidence type="ECO:0000313" key="5">
    <source>
        <dbReference type="Proteomes" id="UP000434957"/>
    </source>
</evidence>
<feature type="region of interest" description="Disordered" evidence="1">
    <location>
        <begin position="89"/>
        <end position="108"/>
    </location>
</feature>
<dbReference type="AlphaFoldDB" id="A0A6A3PB81"/>
<evidence type="ECO:0000256" key="1">
    <source>
        <dbReference type="SAM" id="MobiDB-lite"/>
    </source>
</evidence>
<dbReference type="Proteomes" id="UP000429607">
    <property type="component" value="Unassembled WGS sequence"/>
</dbReference>
<name>A0A6A3PB81_9STRA</name>
<reference evidence="2 4" key="1">
    <citation type="submission" date="2018-09" db="EMBL/GenBank/DDBJ databases">
        <title>Genomic investigation of the strawberry pathogen Phytophthora fragariae indicates pathogenicity is determined by transcriptional variation in three key races.</title>
        <authorList>
            <person name="Adams T.M."/>
            <person name="Armitage A.D."/>
            <person name="Sobczyk M.K."/>
            <person name="Bates H.J."/>
            <person name="Dunwell J.M."/>
            <person name="Nellist C.F."/>
            <person name="Harrison R.J."/>
        </authorList>
    </citation>
    <scope>NUCLEOTIDE SEQUENCE [LARGE SCALE GENOMIC DNA]</scope>
    <source>
        <strain evidence="2 4">SCRP249</strain>
        <strain evidence="3 5">SCRP333</strain>
    </source>
</reference>
<dbReference type="EMBL" id="QXFV01000021">
    <property type="protein sequence ID" value="KAE9052151.1"/>
    <property type="molecule type" value="Genomic_DNA"/>
</dbReference>
<evidence type="ECO:0008006" key="6">
    <source>
        <dbReference type="Google" id="ProtNLM"/>
    </source>
</evidence>
<feature type="region of interest" description="Disordered" evidence="1">
    <location>
        <begin position="381"/>
        <end position="418"/>
    </location>
</feature>
<protein>
    <recommendedName>
        <fullName evidence="6">Retrotransposon gag domain-containing protein</fullName>
    </recommendedName>
</protein>
<evidence type="ECO:0000313" key="2">
    <source>
        <dbReference type="EMBL" id="KAE9052151.1"/>
    </source>
</evidence>
<evidence type="ECO:0000313" key="4">
    <source>
        <dbReference type="Proteomes" id="UP000429607"/>
    </source>
</evidence>
<feature type="compositionally biased region" description="Low complexity" evidence="1">
    <location>
        <begin position="53"/>
        <end position="71"/>
    </location>
</feature>
<dbReference type="Proteomes" id="UP000434957">
    <property type="component" value="Unassembled WGS sequence"/>
</dbReference>
<comment type="caution">
    <text evidence="2">The sequence shown here is derived from an EMBL/GenBank/DDBJ whole genome shotgun (WGS) entry which is preliminary data.</text>
</comment>
<proteinExistence type="predicted"/>
<feature type="region of interest" description="Disordered" evidence="1">
    <location>
        <begin position="303"/>
        <end position="336"/>
    </location>
</feature>
<gene>
    <name evidence="2" type="ORF">PR001_g779</name>
    <name evidence="3" type="ORF">PR003_g995</name>
</gene>
<accession>A0A6A3PB81</accession>
<dbReference type="EMBL" id="QXFT01000025">
    <property type="protein sequence ID" value="KAE9358959.1"/>
    <property type="molecule type" value="Genomic_DNA"/>
</dbReference>